<dbReference type="SMART" id="SM00304">
    <property type="entry name" value="HAMP"/>
    <property type="match status" value="1"/>
</dbReference>
<dbReference type="Pfam" id="PF00672">
    <property type="entry name" value="HAMP"/>
    <property type="match status" value="1"/>
</dbReference>
<feature type="coiled-coil region" evidence="5">
    <location>
        <begin position="245"/>
        <end position="283"/>
    </location>
</feature>
<evidence type="ECO:0000313" key="8">
    <source>
        <dbReference type="EMBL" id="KKL10670.1"/>
    </source>
</evidence>
<dbReference type="GO" id="GO:0016020">
    <property type="term" value="C:membrane"/>
    <property type="evidence" value="ECO:0007669"/>
    <property type="project" value="InterPro"/>
</dbReference>
<dbReference type="GO" id="GO:0000156">
    <property type="term" value="F:phosphorelay response regulator activity"/>
    <property type="evidence" value="ECO:0007669"/>
    <property type="project" value="TreeGrafter"/>
</dbReference>
<feature type="transmembrane region" description="Helical" evidence="6">
    <location>
        <begin position="183"/>
        <end position="201"/>
    </location>
</feature>
<sequence length="336" mass="38371">MKVKTSLFLMSAVFVILLGALGFVTFRASQVISRAVRGGNTASEIMRDILELNVVTYEYLAHHEERMRQQWLLKYDSLARLLESKRKERKEDTDPEYLAMLKLVTPDYESLGDLFSQLQANFAERKGLIEENRPEAEINLSLALEKRLTAQALMRSQRITSETSGLSAIMQQRIAQVQQRTNLTVLLSIIGFVILSLYISFRTTTAITEPLDELVKSAEIIGKGNLKHRVDIKSKSEIGELAAAFNQMTERRQRVEKALQTARDELEIRVEERTSELQSANKELEAFSYSVSHDLRTPLRAIDGFSQILLEDHREKLDKEGRRVLDIIRDNTGRMG</sequence>
<comment type="catalytic activity">
    <reaction evidence="1">
        <text>ATP + protein L-histidine = ADP + protein N-phospho-L-histidine.</text>
        <dbReference type="EC" id="2.7.13.3"/>
    </reaction>
</comment>
<dbReference type="Gene3D" id="1.10.287.130">
    <property type="match status" value="1"/>
</dbReference>
<dbReference type="InterPro" id="IPR050351">
    <property type="entry name" value="BphY/WalK/GraS-like"/>
</dbReference>
<dbReference type="PANTHER" id="PTHR42878:SF15">
    <property type="entry name" value="BACTERIOPHYTOCHROME"/>
    <property type="match status" value="1"/>
</dbReference>
<keyword evidence="4" id="KW-0418">Kinase</keyword>
<dbReference type="EMBL" id="LAZR01041968">
    <property type="protein sequence ID" value="KKL10670.1"/>
    <property type="molecule type" value="Genomic_DNA"/>
</dbReference>
<dbReference type="SMART" id="SM00388">
    <property type="entry name" value="HisKA"/>
    <property type="match status" value="1"/>
</dbReference>
<dbReference type="GO" id="GO:0007234">
    <property type="term" value="P:osmosensory signaling via phosphorelay pathway"/>
    <property type="evidence" value="ECO:0007669"/>
    <property type="project" value="TreeGrafter"/>
</dbReference>
<evidence type="ECO:0000256" key="3">
    <source>
        <dbReference type="ARBA" id="ARBA00022679"/>
    </source>
</evidence>
<gene>
    <name evidence="8" type="ORF">LCGC14_2553490</name>
</gene>
<dbReference type="AlphaFoldDB" id="A0A0F9AMR6"/>
<dbReference type="InterPro" id="IPR003660">
    <property type="entry name" value="HAMP_dom"/>
</dbReference>
<name>A0A0F9AMR6_9ZZZZ</name>
<keyword evidence="5" id="KW-0175">Coiled coil</keyword>
<feature type="non-terminal residue" evidence="8">
    <location>
        <position position="336"/>
    </location>
</feature>
<evidence type="ECO:0000259" key="7">
    <source>
        <dbReference type="PROSITE" id="PS50885"/>
    </source>
</evidence>
<reference evidence="8" key="1">
    <citation type="journal article" date="2015" name="Nature">
        <title>Complex archaea that bridge the gap between prokaryotes and eukaryotes.</title>
        <authorList>
            <person name="Spang A."/>
            <person name="Saw J.H."/>
            <person name="Jorgensen S.L."/>
            <person name="Zaremba-Niedzwiedzka K."/>
            <person name="Martijn J."/>
            <person name="Lind A.E."/>
            <person name="van Eijk R."/>
            <person name="Schleper C."/>
            <person name="Guy L."/>
            <person name="Ettema T.J."/>
        </authorList>
    </citation>
    <scope>NUCLEOTIDE SEQUENCE</scope>
</reference>
<proteinExistence type="predicted"/>
<dbReference type="CDD" id="cd00082">
    <property type="entry name" value="HisKA"/>
    <property type="match status" value="1"/>
</dbReference>
<dbReference type="PANTHER" id="PTHR42878">
    <property type="entry name" value="TWO-COMPONENT HISTIDINE KINASE"/>
    <property type="match status" value="1"/>
</dbReference>
<dbReference type="EC" id="2.7.13.3" evidence="2"/>
<dbReference type="PROSITE" id="PS50885">
    <property type="entry name" value="HAMP"/>
    <property type="match status" value="1"/>
</dbReference>
<protein>
    <recommendedName>
        <fullName evidence="2">histidine kinase</fullName>
        <ecNumber evidence="2">2.7.13.3</ecNumber>
    </recommendedName>
</protein>
<comment type="caution">
    <text evidence="8">The sequence shown here is derived from an EMBL/GenBank/DDBJ whole genome shotgun (WGS) entry which is preliminary data.</text>
</comment>
<keyword evidence="6" id="KW-0812">Transmembrane</keyword>
<evidence type="ECO:0000256" key="4">
    <source>
        <dbReference type="ARBA" id="ARBA00022777"/>
    </source>
</evidence>
<evidence type="ECO:0000256" key="2">
    <source>
        <dbReference type="ARBA" id="ARBA00012438"/>
    </source>
</evidence>
<evidence type="ECO:0000256" key="1">
    <source>
        <dbReference type="ARBA" id="ARBA00000085"/>
    </source>
</evidence>
<dbReference type="Gene3D" id="6.10.340.10">
    <property type="match status" value="1"/>
</dbReference>
<dbReference type="CDD" id="cd06225">
    <property type="entry name" value="HAMP"/>
    <property type="match status" value="1"/>
</dbReference>
<dbReference type="InterPro" id="IPR036097">
    <property type="entry name" value="HisK_dim/P_sf"/>
</dbReference>
<dbReference type="GO" id="GO:0000155">
    <property type="term" value="F:phosphorelay sensor kinase activity"/>
    <property type="evidence" value="ECO:0007669"/>
    <property type="project" value="InterPro"/>
</dbReference>
<keyword evidence="6" id="KW-1133">Transmembrane helix</keyword>
<organism evidence="8">
    <name type="scientific">marine sediment metagenome</name>
    <dbReference type="NCBI Taxonomy" id="412755"/>
    <lineage>
        <taxon>unclassified sequences</taxon>
        <taxon>metagenomes</taxon>
        <taxon>ecological metagenomes</taxon>
    </lineage>
</organism>
<accession>A0A0F9AMR6</accession>
<evidence type="ECO:0000256" key="5">
    <source>
        <dbReference type="SAM" id="Coils"/>
    </source>
</evidence>
<dbReference type="GO" id="GO:0030295">
    <property type="term" value="F:protein kinase activator activity"/>
    <property type="evidence" value="ECO:0007669"/>
    <property type="project" value="TreeGrafter"/>
</dbReference>
<dbReference type="Pfam" id="PF00512">
    <property type="entry name" value="HisKA"/>
    <property type="match status" value="1"/>
</dbReference>
<keyword evidence="3" id="KW-0808">Transferase</keyword>
<dbReference type="SUPFAM" id="SSF158472">
    <property type="entry name" value="HAMP domain-like"/>
    <property type="match status" value="1"/>
</dbReference>
<dbReference type="InterPro" id="IPR003661">
    <property type="entry name" value="HisK_dim/P_dom"/>
</dbReference>
<feature type="domain" description="HAMP" evidence="7">
    <location>
        <begin position="205"/>
        <end position="257"/>
    </location>
</feature>
<dbReference type="SUPFAM" id="SSF47384">
    <property type="entry name" value="Homodimeric domain of signal transducing histidine kinase"/>
    <property type="match status" value="1"/>
</dbReference>
<evidence type="ECO:0000256" key="6">
    <source>
        <dbReference type="SAM" id="Phobius"/>
    </source>
</evidence>
<keyword evidence="6" id="KW-0472">Membrane</keyword>